<dbReference type="SUPFAM" id="SSF53850">
    <property type="entry name" value="Periplasmic binding protein-like II"/>
    <property type="match status" value="1"/>
</dbReference>
<reference evidence="3" key="2">
    <citation type="submission" date="2020-09" db="EMBL/GenBank/DDBJ databases">
        <authorList>
            <person name="Sun Q."/>
            <person name="Kim S."/>
        </authorList>
    </citation>
    <scope>NUCLEOTIDE SEQUENCE</scope>
    <source>
        <strain evidence="3">KCTC 42590</strain>
    </source>
</reference>
<evidence type="ECO:0000256" key="1">
    <source>
        <dbReference type="ARBA" id="ARBA00022729"/>
    </source>
</evidence>
<gene>
    <name evidence="3" type="ORF">GCM10017044_25290</name>
</gene>
<organism evidence="3 4">
    <name type="scientific">Kordiimonas sediminis</name>
    <dbReference type="NCBI Taxonomy" id="1735581"/>
    <lineage>
        <taxon>Bacteria</taxon>
        <taxon>Pseudomonadati</taxon>
        <taxon>Pseudomonadota</taxon>
        <taxon>Alphaproteobacteria</taxon>
        <taxon>Kordiimonadales</taxon>
        <taxon>Kordiimonadaceae</taxon>
        <taxon>Kordiimonas</taxon>
    </lineage>
</organism>
<reference evidence="3" key="1">
    <citation type="journal article" date="2014" name="Int. J. Syst. Evol. Microbiol.">
        <title>Complete genome sequence of Corynebacterium casei LMG S-19264T (=DSM 44701T), isolated from a smear-ripened cheese.</title>
        <authorList>
            <consortium name="US DOE Joint Genome Institute (JGI-PGF)"/>
            <person name="Walter F."/>
            <person name="Albersmeier A."/>
            <person name="Kalinowski J."/>
            <person name="Ruckert C."/>
        </authorList>
    </citation>
    <scope>NUCLEOTIDE SEQUENCE</scope>
    <source>
        <strain evidence="3">KCTC 42590</strain>
    </source>
</reference>
<keyword evidence="4" id="KW-1185">Reference proteome</keyword>
<dbReference type="SMART" id="SM00062">
    <property type="entry name" value="PBPb"/>
    <property type="match status" value="1"/>
</dbReference>
<dbReference type="PANTHER" id="PTHR35936">
    <property type="entry name" value="MEMBRANE-BOUND LYTIC MUREIN TRANSGLYCOSYLASE F"/>
    <property type="match status" value="1"/>
</dbReference>
<protein>
    <submittedName>
        <fullName evidence="3">Amino acid ABC transporter substrate-binding protein</fullName>
    </submittedName>
</protein>
<comment type="caution">
    <text evidence="3">The sequence shown here is derived from an EMBL/GenBank/DDBJ whole genome shotgun (WGS) entry which is preliminary data.</text>
</comment>
<proteinExistence type="predicted"/>
<feature type="domain" description="Solute-binding protein family 3/N-terminal" evidence="2">
    <location>
        <begin position="42"/>
        <end position="257"/>
    </location>
</feature>
<dbReference type="AlphaFoldDB" id="A0A919AY47"/>
<dbReference type="InterPro" id="IPR001638">
    <property type="entry name" value="Solute-binding_3/MltF_N"/>
</dbReference>
<dbReference type="Gene3D" id="3.40.190.10">
    <property type="entry name" value="Periplasmic binding protein-like II"/>
    <property type="match status" value="2"/>
</dbReference>
<dbReference type="PANTHER" id="PTHR35936:SF25">
    <property type="entry name" value="ABC TRANSPORTER SUBSTRATE-BINDING PROTEIN"/>
    <property type="match status" value="1"/>
</dbReference>
<accession>A0A919AY47</accession>
<dbReference type="EMBL" id="BNCI01000002">
    <property type="protein sequence ID" value="GHF28983.1"/>
    <property type="molecule type" value="Genomic_DNA"/>
</dbReference>
<evidence type="ECO:0000313" key="3">
    <source>
        <dbReference type="EMBL" id="GHF28983.1"/>
    </source>
</evidence>
<dbReference type="Proteomes" id="UP000630923">
    <property type="component" value="Unassembled WGS sequence"/>
</dbReference>
<name>A0A919AY47_9PROT</name>
<evidence type="ECO:0000313" key="4">
    <source>
        <dbReference type="Proteomes" id="UP000630923"/>
    </source>
</evidence>
<evidence type="ECO:0000259" key="2">
    <source>
        <dbReference type="SMART" id="SM00062"/>
    </source>
</evidence>
<sequence length="261" mass="29338">MTLIGIYSRPYAILLIVLLTVQLTNSVRASDEVPSPKSEQMVYELGAEDSWSPFSNPDGTGISNTIVKEAFRAEGVQVAFKVGPYARLLRLVETGDLVGLFNVTREPSTESKYLFGREKLFRAKTAYYHHVDRPLTVSAYDQLQNGEMIGMILGYEYGPFILQNSNVQKIRVNRQENLILMLERGRIDAAILFDAIAAIQLEKSNTTGIIKRAFDGQHSDIYVAFSRLHPDAEYLLEKLDAGLRKLQMSGRIKELMPTSTE</sequence>
<keyword evidence="1" id="KW-0732">Signal</keyword>